<sequence>MHIDRYAPSPTSDLHLGNLRTALAGWLLARVAGGQWLMRVEDLDEARVRAAGGAEARQLADLRALGLTWDGPVVRQSERLELYRQAVAALGGRVYECFCTRREIAEAASAPHGDDGYRPYPGTCRRLSERERAERRATRPAALRVRGDGASFTIQDAHAGEVTGIVDDFVLVRADGTPAYNLAVVVDDIAMGVTHITRGDDLLSSAPRQAWLTEQLGGSPARYAHVGLVLGPDGKRLAKRDGAVTLAEAGGPAAVFPWLAESLGLGPCRNVEEALAAMPGESLFERVVWRGQGFWTSSTSIT</sequence>
<dbReference type="HAMAP" id="MF_01428">
    <property type="entry name" value="Glu_Q_tRNA_synth"/>
    <property type="match status" value="1"/>
</dbReference>
<accession>A0A1G9L410</accession>
<dbReference type="InterPro" id="IPR022380">
    <property type="entry name" value="Glu-Q_tRNA(Asp)_Synthase"/>
</dbReference>
<dbReference type="STRING" id="686624.SAMN04488242_1991"/>
<dbReference type="Pfam" id="PF00749">
    <property type="entry name" value="tRNA-synt_1c"/>
    <property type="match status" value="1"/>
</dbReference>
<feature type="binding site" evidence="7">
    <location>
        <position position="239"/>
    </location>
    <ligand>
        <name>ATP</name>
        <dbReference type="ChEBI" id="CHEBI:30616"/>
    </ligand>
</feature>
<evidence type="ECO:0000256" key="4">
    <source>
        <dbReference type="ARBA" id="ARBA00022833"/>
    </source>
</evidence>
<keyword evidence="11" id="KW-1185">Reference proteome</keyword>
<dbReference type="InterPro" id="IPR049940">
    <property type="entry name" value="GluQ/Sye"/>
</dbReference>
<dbReference type="GO" id="GO:0008270">
    <property type="term" value="F:zinc ion binding"/>
    <property type="evidence" value="ECO:0007669"/>
    <property type="project" value="UniProtKB-UniRule"/>
</dbReference>
<gene>
    <name evidence="7" type="primary">gluQ</name>
    <name evidence="10" type="ORF">SAMN04488242_1991</name>
</gene>
<protein>
    <recommendedName>
        <fullName evidence="7">Glutamyl-Q tRNA(Asp) synthetase</fullName>
        <shortName evidence="7">Glu-Q-RSs</shortName>
        <ecNumber evidence="7">6.1.1.-</ecNumber>
    </recommendedName>
</protein>
<feature type="domain" description="Glutamyl/glutaminyl-tRNA synthetase class Ib catalytic" evidence="9">
    <location>
        <begin position="5"/>
        <end position="245"/>
    </location>
</feature>
<keyword evidence="4 7" id="KW-0862">Zinc</keyword>
<evidence type="ECO:0000313" key="10">
    <source>
        <dbReference type="EMBL" id="SDL56493.1"/>
    </source>
</evidence>
<comment type="function">
    <text evidence="7">Catalyzes the tRNA-independent activation of glutamate in presence of ATP and the subsequent transfer of glutamate onto a tRNA(Asp). Glutamate is transferred on the 2-amino-5-(4,5-dihydroxy-2-cyclopenten-1-yl) moiety of the queuosine in the wobble position of the QUC anticodon.</text>
</comment>
<feature type="binding site" evidence="7">
    <location>
        <position position="124"/>
    </location>
    <ligand>
        <name>Zn(2+)</name>
        <dbReference type="ChEBI" id="CHEBI:29105"/>
    </ligand>
</feature>
<feature type="short sequence motif" description="'KMSKS' region" evidence="7">
    <location>
        <begin position="236"/>
        <end position="240"/>
    </location>
</feature>
<dbReference type="Proteomes" id="UP000199475">
    <property type="component" value="Unassembled WGS sequence"/>
</dbReference>
<dbReference type="EMBL" id="FNGP01000003">
    <property type="protein sequence ID" value="SDL56493.1"/>
    <property type="molecule type" value="Genomic_DNA"/>
</dbReference>
<dbReference type="EC" id="6.1.1.-" evidence="7"/>
<dbReference type="InterPro" id="IPR020058">
    <property type="entry name" value="Glu/Gln-tRNA-synth_Ib_cat-dom"/>
</dbReference>
<comment type="similarity">
    <text evidence="7">Belongs to the class-I aminoacyl-tRNA synthetase family. GluQ subfamily.</text>
</comment>
<feature type="binding site" evidence="7">
    <location>
        <position position="41"/>
    </location>
    <ligand>
        <name>L-glutamate</name>
        <dbReference type="ChEBI" id="CHEBI:29985"/>
    </ligand>
</feature>
<keyword evidence="6 7" id="KW-0030">Aminoacyl-tRNA synthetase</keyword>
<reference evidence="10 11" key="1">
    <citation type="submission" date="2016-10" db="EMBL/GenBank/DDBJ databases">
        <authorList>
            <person name="de Groot N.N."/>
        </authorList>
    </citation>
    <scope>NUCLEOTIDE SEQUENCE [LARGE SCALE GENOMIC DNA]</scope>
    <source>
        <strain evidence="10 11">CGMCC 1.9159</strain>
    </source>
</reference>
<keyword evidence="2 7" id="KW-0479">Metal-binding</keyword>
<dbReference type="GO" id="GO:0006400">
    <property type="term" value="P:tRNA modification"/>
    <property type="evidence" value="ECO:0007669"/>
    <property type="project" value="InterPro"/>
</dbReference>
<evidence type="ECO:0000256" key="3">
    <source>
        <dbReference type="ARBA" id="ARBA00022741"/>
    </source>
</evidence>
<dbReference type="NCBIfam" id="TIGR03838">
    <property type="entry name" value="queuosine_YadB"/>
    <property type="match status" value="1"/>
</dbReference>
<dbReference type="AlphaFoldDB" id="A0A1G9L410"/>
<feature type="binding site" evidence="7">
    <location>
        <position position="97"/>
    </location>
    <ligand>
        <name>Zn(2+)</name>
        <dbReference type="ChEBI" id="CHEBI:29105"/>
    </ligand>
</feature>
<evidence type="ECO:0000259" key="9">
    <source>
        <dbReference type="Pfam" id="PF00749"/>
    </source>
</evidence>
<evidence type="ECO:0000256" key="6">
    <source>
        <dbReference type="ARBA" id="ARBA00023146"/>
    </source>
</evidence>
<proteinExistence type="inferred from homology"/>
<dbReference type="GO" id="GO:0006424">
    <property type="term" value="P:glutamyl-tRNA aminoacylation"/>
    <property type="evidence" value="ECO:0007669"/>
    <property type="project" value="InterPro"/>
</dbReference>
<keyword evidence="1 7" id="KW-0436">Ligase</keyword>
<feature type="short sequence motif" description="'HIGH' region" evidence="7">
    <location>
        <begin position="8"/>
        <end position="18"/>
    </location>
</feature>
<feature type="binding site" evidence="7">
    <location>
        <position position="99"/>
    </location>
    <ligand>
        <name>Zn(2+)</name>
        <dbReference type="ChEBI" id="CHEBI:29105"/>
    </ligand>
</feature>
<dbReference type="GO" id="GO:0005829">
    <property type="term" value="C:cytosol"/>
    <property type="evidence" value="ECO:0007669"/>
    <property type="project" value="TreeGrafter"/>
</dbReference>
<keyword evidence="5 7" id="KW-0067">ATP-binding</keyword>
<dbReference type="NCBIfam" id="NF004315">
    <property type="entry name" value="PRK05710.1-4"/>
    <property type="match status" value="1"/>
</dbReference>
<dbReference type="SUPFAM" id="SSF52374">
    <property type="entry name" value="Nucleotidylyl transferase"/>
    <property type="match status" value="1"/>
</dbReference>
<evidence type="ECO:0000256" key="8">
    <source>
        <dbReference type="RuleBase" id="RU363037"/>
    </source>
</evidence>
<evidence type="ECO:0000256" key="7">
    <source>
        <dbReference type="HAMAP-Rule" id="MF_01428"/>
    </source>
</evidence>
<dbReference type="Gene3D" id="3.40.50.620">
    <property type="entry name" value="HUPs"/>
    <property type="match status" value="1"/>
</dbReference>
<organism evidence="10 11">
    <name type="scientific">Tessaracoccus oleiagri</name>
    <dbReference type="NCBI Taxonomy" id="686624"/>
    <lineage>
        <taxon>Bacteria</taxon>
        <taxon>Bacillati</taxon>
        <taxon>Actinomycetota</taxon>
        <taxon>Actinomycetes</taxon>
        <taxon>Propionibacteriales</taxon>
        <taxon>Propionibacteriaceae</taxon>
        <taxon>Tessaracoccus</taxon>
    </lineage>
</organism>
<feature type="binding site" evidence="7">
    <location>
        <position position="198"/>
    </location>
    <ligand>
        <name>L-glutamate</name>
        <dbReference type="ChEBI" id="CHEBI:29985"/>
    </ligand>
</feature>
<dbReference type="GO" id="GO:0005524">
    <property type="term" value="F:ATP binding"/>
    <property type="evidence" value="ECO:0007669"/>
    <property type="project" value="UniProtKB-KW"/>
</dbReference>
<comment type="cofactor">
    <cofactor evidence="7">
        <name>Zn(2+)</name>
        <dbReference type="ChEBI" id="CHEBI:29105"/>
    </cofactor>
    <text evidence="7">Binds 1 zinc ion per subunit.</text>
</comment>
<feature type="binding site" evidence="7">
    <location>
        <position position="120"/>
    </location>
    <ligand>
        <name>Zn(2+)</name>
        <dbReference type="ChEBI" id="CHEBI:29105"/>
    </ligand>
</feature>
<evidence type="ECO:0000313" key="11">
    <source>
        <dbReference type="Proteomes" id="UP000199475"/>
    </source>
</evidence>
<evidence type="ECO:0000256" key="5">
    <source>
        <dbReference type="ARBA" id="ARBA00022840"/>
    </source>
</evidence>
<dbReference type="PRINTS" id="PR00987">
    <property type="entry name" value="TRNASYNTHGLU"/>
</dbReference>
<keyword evidence="8" id="KW-0648">Protein biosynthesis</keyword>
<evidence type="ECO:0000256" key="1">
    <source>
        <dbReference type="ARBA" id="ARBA00022598"/>
    </source>
</evidence>
<dbReference type="InterPro" id="IPR000924">
    <property type="entry name" value="Glu/Gln-tRNA-synth"/>
</dbReference>
<dbReference type="PANTHER" id="PTHR43311">
    <property type="entry name" value="GLUTAMATE--TRNA LIGASE"/>
    <property type="match status" value="1"/>
</dbReference>
<feature type="binding site" evidence="7">
    <location>
        <begin position="5"/>
        <end position="9"/>
    </location>
    <ligand>
        <name>L-glutamate</name>
        <dbReference type="ChEBI" id="CHEBI:29985"/>
    </ligand>
</feature>
<evidence type="ECO:0000256" key="2">
    <source>
        <dbReference type="ARBA" id="ARBA00022723"/>
    </source>
</evidence>
<dbReference type="InterPro" id="IPR014729">
    <property type="entry name" value="Rossmann-like_a/b/a_fold"/>
</dbReference>
<name>A0A1G9L410_9ACTN</name>
<dbReference type="PANTHER" id="PTHR43311:SF1">
    <property type="entry name" value="GLUTAMYL-Q TRNA(ASP) SYNTHETASE"/>
    <property type="match status" value="1"/>
</dbReference>
<dbReference type="OrthoDB" id="9807503at2"/>
<dbReference type="RefSeq" id="WP_093251550.1">
    <property type="nucleotide sequence ID" value="NZ_FNGP01000003.1"/>
</dbReference>
<keyword evidence="3 7" id="KW-0547">Nucleotide-binding</keyword>
<feature type="binding site" evidence="7">
    <location>
        <position position="180"/>
    </location>
    <ligand>
        <name>L-glutamate</name>
        <dbReference type="ChEBI" id="CHEBI:29985"/>
    </ligand>
</feature>
<dbReference type="GO" id="GO:0004818">
    <property type="term" value="F:glutamate-tRNA ligase activity"/>
    <property type="evidence" value="ECO:0007669"/>
    <property type="project" value="TreeGrafter"/>
</dbReference>